<dbReference type="InterPro" id="IPR047057">
    <property type="entry name" value="MerR_fam"/>
</dbReference>
<evidence type="ECO:0000256" key="1">
    <source>
        <dbReference type="ARBA" id="ARBA00014474"/>
    </source>
</evidence>
<evidence type="ECO:0000256" key="9">
    <source>
        <dbReference type="SAM" id="MobiDB-lite"/>
    </source>
</evidence>
<keyword evidence="2" id="KW-0001">2Fe-2S</keyword>
<evidence type="ECO:0000256" key="3">
    <source>
        <dbReference type="ARBA" id="ARBA00022723"/>
    </source>
</evidence>
<dbReference type="PRINTS" id="PR00040">
    <property type="entry name" value="HTHMERR"/>
</dbReference>
<accession>A0A1I1GA80</accession>
<evidence type="ECO:0000256" key="7">
    <source>
        <dbReference type="ARBA" id="ARBA00023125"/>
    </source>
</evidence>
<reference evidence="12" key="1">
    <citation type="submission" date="2016-10" db="EMBL/GenBank/DDBJ databases">
        <authorList>
            <person name="Varghese N."/>
            <person name="Submissions S."/>
        </authorList>
    </citation>
    <scope>NUCLEOTIDE SEQUENCE [LARGE SCALE GENOMIC DNA]</scope>
    <source>
        <strain evidence="12">DSM 23439</strain>
    </source>
</reference>
<dbReference type="SMART" id="SM00422">
    <property type="entry name" value="HTH_MERR"/>
    <property type="match status" value="1"/>
</dbReference>
<dbReference type="OrthoDB" id="9802944at2"/>
<evidence type="ECO:0000259" key="10">
    <source>
        <dbReference type="PROSITE" id="PS50937"/>
    </source>
</evidence>
<dbReference type="PANTHER" id="PTHR30204:SF0">
    <property type="entry name" value="REDOX-SENSITIVE TRANSCRIPTIONAL ACTIVATOR SOXR"/>
    <property type="match status" value="1"/>
</dbReference>
<evidence type="ECO:0000313" key="12">
    <source>
        <dbReference type="Proteomes" id="UP000199046"/>
    </source>
</evidence>
<dbReference type="CDD" id="cd01110">
    <property type="entry name" value="HTH_SoxR"/>
    <property type="match status" value="1"/>
</dbReference>
<dbReference type="InterPro" id="IPR015358">
    <property type="entry name" value="Tscrpt_reg_MerR_DNA-bd"/>
</dbReference>
<keyword evidence="4" id="KW-0408">Iron</keyword>
<dbReference type="GO" id="GO:0046872">
    <property type="term" value="F:metal ion binding"/>
    <property type="evidence" value="ECO:0007669"/>
    <property type="project" value="UniProtKB-KW"/>
</dbReference>
<dbReference type="RefSeq" id="WP_090130313.1">
    <property type="nucleotide sequence ID" value="NZ_FOLY01000001.1"/>
</dbReference>
<dbReference type="Pfam" id="PF00376">
    <property type="entry name" value="MerR"/>
    <property type="match status" value="1"/>
</dbReference>
<evidence type="ECO:0000256" key="2">
    <source>
        <dbReference type="ARBA" id="ARBA00022714"/>
    </source>
</evidence>
<proteinExistence type="predicted"/>
<feature type="region of interest" description="Disordered" evidence="9">
    <location>
        <begin position="151"/>
        <end position="174"/>
    </location>
</feature>
<evidence type="ECO:0000256" key="6">
    <source>
        <dbReference type="ARBA" id="ARBA00023015"/>
    </source>
</evidence>
<dbReference type="Gene3D" id="1.10.1660.10">
    <property type="match status" value="1"/>
</dbReference>
<name>A0A1I1GA80_9GAMM</name>
<sequence length="174" mass="19492">MTRPLSPEKKFLSVGDVSQRMGIAISALHFYEREGLITAHRSAGNQRRYPRDILRRVAVIKTAQRVGIPLAEIRDTLAQLPDGRAPNAEDWAHLSMRWRMQLNERISHLEQLRDQLDGCIGCGCLSLAQCPLRNPGDILGQEMVGAVRFQSESEIDQGQDQWAGPEAPAHDQSE</sequence>
<keyword evidence="3" id="KW-0479">Metal-binding</keyword>
<evidence type="ECO:0000256" key="8">
    <source>
        <dbReference type="ARBA" id="ARBA00023163"/>
    </source>
</evidence>
<dbReference type="InterPro" id="IPR010211">
    <property type="entry name" value="Redox-sen_tscrpt-act_SoxR"/>
</dbReference>
<evidence type="ECO:0000313" key="11">
    <source>
        <dbReference type="EMBL" id="SFC06748.1"/>
    </source>
</evidence>
<dbReference type="PROSITE" id="PS50937">
    <property type="entry name" value="HTH_MERR_2"/>
    <property type="match status" value="1"/>
</dbReference>
<dbReference type="InterPro" id="IPR000551">
    <property type="entry name" value="MerR-type_HTH_dom"/>
</dbReference>
<evidence type="ECO:0000256" key="4">
    <source>
        <dbReference type="ARBA" id="ARBA00023004"/>
    </source>
</evidence>
<protein>
    <recommendedName>
        <fullName evidence="1">Redox-sensitive transcriptional activator SoxR</fullName>
    </recommendedName>
</protein>
<dbReference type="NCBIfam" id="TIGR01950">
    <property type="entry name" value="SoxR"/>
    <property type="match status" value="1"/>
</dbReference>
<dbReference type="GO" id="GO:0006979">
    <property type="term" value="P:response to oxidative stress"/>
    <property type="evidence" value="ECO:0007669"/>
    <property type="project" value="InterPro"/>
</dbReference>
<dbReference type="Pfam" id="PF09278">
    <property type="entry name" value="MerR-DNA-bind"/>
    <property type="match status" value="1"/>
</dbReference>
<keyword evidence="7" id="KW-0238">DNA-binding</keyword>
<dbReference type="Proteomes" id="UP000199046">
    <property type="component" value="Unassembled WGS sequence"/>
</dbReference>
<organism evidence="11 12">
    <name type="scientific">Kushneria avicenniae</name>
    <dbReference type="NCBI Taxonomy" id="402385"/>
    <lineage>
        <taxon>Bacteria</taxon>
        <taxon>Pseudomonadati</taxon>
        <taxon>Pseudomonadota</taxon>
        <taxon>Gammaproteobacteria</taxon>
        <taxon>Oceanospirillales</taxon>
        <taxon>Halomonadaceae</taxon>
        <taxon>Kushneria</taxon>
    </lineage>
</organism>
<dbReference type="InterPro" id="IPR009061">
    <property type="entry name" value="DNA-bd_dom_put_sf"/>
</dbReference>
<dbReference type="STRING" id="402385.SAMN05421848_0420"/>
<feature type="domain" description="HTH merR-type" evidence="10">
    <location>
        <begin position="11"/>
        <end position="79"/>
    </location>
</feature>
<dbReference type="GO" id="GO:0051537">
    <property type="term" value="F:2 iron, 2 sulfur cluster binding"/>
    <property type="evidence" value="ECO:0007669"/>
    <property type="project" value="UniProtKB-KW"/>
</dbReference>
<dbReference type="AlphaFoldDB" id="A0A1I1GA80"/>
<keyword evidence="5" id="KW-0411">Iron-sulfur</keyword>
<keyword evidence="8" id="KW-0804">Transcription</keyword>
<dbReference type="EMBL" id="FOLY01000001">
    <property type="protein sequence ID" value="SFC06748.1"/>
    <property type="molecule type" value="Genomic_DNA"/>
</dbReference>
<dbReference type="PANTHER" id="PTHR30204">
    <property type="entry name" value="REDOX-CYCLING DRUG-SENSING TRANSCRIPTIONAL ACTIVATOR SOXR"/>
    <property type="match status" value="1"/>
</dbReference>
<dbReference type="GO" id="GO:0003700">
    <property type="term" value="F:DNA-binding transcription factor activity"/>
    <property type="evidence" value="ECO:0007669"/>
    <property type="project" value="InterPro"/>
</dbReference>
<evidence type="ECO:0000256" key="5">
    <source>
        <dbReference type="ARBA" id="ARBA00023014"/>
    </source>
</evidence>
<keyword evidence="12" id="KW-1185">Reference proteome</keyword>
<dbReference type="GO" id="GO:0003677">
    <property type="term" value="F:DNA binding"/>
    <property type="evidence" value="ECO:0007669"/>
    <property type="project" value="UniProtKB-KW"/>
</dbReference>
<dbReference type="SUPFAM" id="SSF46955">
    <property type="entry name" value="Putative DNA-binding domain"/>
    <property type="match status" value="1"/>
</dbReference>
<feature type="compositionally biased region" description="Polar residues" evidence="9">
    <location>
        <begin position="151"/>
        <end position="160"/>
    </location>
</feature>
<keyword evidence="6" id="KW-0805">Transcription regulation</keyword>
<gene>
    <name evidence="11" type="ORF">SAMN05421848_0420</name>
</gene>